<dbReference type="Proteomes" id="UP000481327">
    <property type="component" value="Unassembled WGS sequence"/>
</dbReference>
<dbReference type="SUPFAM" id="SSF53474">
    <property type="entry name" value="alpha/beta-Hydrolases"/>
    <property type="match status" value="1"/>
</dbReference>
<dbReference type="RefSeq" id="WP_152577381.1">
    <property type="nucleotide sequence ID" value="NZ_WEFI01000002.1"/>
</dbReference>
<dbReference type="Pfam" id="PF00561">
    <property type="entry name" value="Abhydrolase_1"/>
    <property type="match status" value="1"/>
</dbReference>
<gene>
    <name evidence="2" type="ORF">F3168_06700</name>
</gene>
<comment type="caution">
    <text evidence="2">The sequence shown here is derived from an EMBL/GenBank/DDBJ whole genome shotgun (WGS) entry which is preliminary data.</text>
</comment>
<evidence type="ECO:0000313" key="3">
    <source>
        <dbReference type="Proteomes" id="UP000481327"/>
    </source>
</evidence>
<accession>A0A7C9KWF9</accession>
<dbReference type="OrthoDB" id="9804723at2"/>
<dbReference type="GO" id="GO:0016787">
    <property type="term" value="F:hydrolase activity"/>
    <property type="evidence" value="ECO:0007669"/>
    <property type="project" value="UniProtKB-KW"/>
</dbReference>
<dbReference type="PANTHER" id="PTHR43194:SF2">
    <property type="entry name" value="PEROXISOMAL MEMBRANE PROTEIN LPX1"/>
    <property type="match status" value="1"/>
</dbReference>
<feature type="domain" description="AB hydrolase-1" evidence="1">
    <location>
        <begin position="28"/>
        <end position="117"/>
    </location>
</feature>
<evidence type="ECO:0000313" key="2">
    <source>
        <dbReference type="EMBL" id="MQT16945.1"/>
    </source>
</evidence>
<protein>
    <submittedName>
        <fullName evidence="2">Alpha/beta fold hydrolase</fullName>
    </submittedName>
</protein>
<sequence>MTDVVTRDDFLSFDGVRIGWHELGLGRPLLLLHGLFSSGDMNWRRYGAAAEIAGAGHRVIMPDFRAHGVSAAPHDAVAYPPDVLAMDIEALVKHLGIDDFDLGGYSLGARTAMRLLVRGMQPGRAILSGMGLAGLTGGTDRAAWFLNVIANADSFASGTAEYAAAAFMKANNIDGAAVAHVLRSQVSTPADAIAAVATRTLVLCGVDDRDNGAAAELAMTLPNAALVEIPGNHMSAVTKPDFGTAIAAWLAHA</sequence>
<evidence type="ECO:0000259" key="1">
    <source>
        <dbReference type="Pfam" id="PF00561"/>
    </source>
</evidence>
<organism evidence="2 3">
    <name type="scientific">Sandarakinorhabdus fusca</name>
    <dbReference type="NCBI Taxonomy" id="1439888"/>
    <lineage>
        <taxon>Bacteria</taxon>
        <taxon>Pseudomonadati</taxon>
        <taxon>Pseudomonadota</taxon>
        <taxon>Alphaproteobacteria</taxon>
        <taxon>Sphingomonadales</taxon>
        <taxon>Sphingosinicellaceae</taxon>
        <taxon>Sandarakinorhabdus</taxon>
    </lineage>
</organism>
<dbReference type="PANTHER" id="PTHR43194">
    <property type="entry name" value="HYDROLASE ALPHA/BETA FOLD FAMILY"/>
    <property type="match status" value="1"/>
</dbReference>
<keyword evidence="3" id="KW-1185">Reference proteome</keyword>
<dbReference type="EMBL" id="WIOL01000002">
    <property type="protein sequence ID" value="MQT16945.1"/>
    <property type="molecule type" value="Genomic_DNA"/>
</dbReference>
<dbReference type="AlphaFoldDB" id="A0A7C9KWF9"/>
<keyword evidence="2" id="KW-0378">Hydrolase</keyword>
<dbReference type="InterPro" id="IPR050228">
    <property type="entry name" value="Carboxylesterase_BioH"/>
</dbReference>
<dbReference type="InterPro" id="IPR000073">
    <property type="entry name" value="AB_hydrolase_1"/>
</dbReference>
<name>A0A7C9KWF9_9SPHN</name>
<proteinExistence type="predicted"/>
<dbReference type="Gene3D" id="3.40.50.1820">
    <property type="entry name" value="alpha/beta hydrolase"/>
    <property type="match status" value="1"/>
</dbReference>
<reference evidence="2 3" key="1">
    <citation type="submission" date="2019-09" db="EMBL/GenBank/DDBJ databases">
        <title>Polymorphobacter sp. isolated from a lake in China.</title>
        <authorList>
            <person name="Liu Z."/>
        </authorList>
    </citation>
    <scope>NUCLEOTIDE SEQUENCE [LARGE SCALE GENOMIC DNA]</scope>
    <source>
        <strain evidence="2 3">D40P</strain>
    </source>
</reference>
<dbReference type="InterPro" id="IPR029058">
    <property type="entry name" value="AB_hydrolase_fold"/>
</dbReference>